<dbReference type="OrthoDB" id="9993270at2"/>
<proteinExistence type="predicted"/>
<keyword evidence="1" id="KW-0472">Membrane</keyword>
<keyword evidence="1" id="KW-0812">Transmembrane</keyword>
<accession>A0A4R7FMY6</accession>
<gene>
    <name evidence="2" type="ORF">CLV52_2659</name>
</gene>
<dbReference type="Proteomes" id="UP000295344">
    <property type="component" value="Unassembled WGS sequence"/>
</dbReference>
<evidence type="ECO:0000256" key="1">
    <source>
        <dbReference type="SAM" id="Phobius"/>
    </source>
</evidence>
<keyword evidence="3" id="KW-1185">Reference proteome</keyword>
<comment type="caution">
    <text evidence="2">The sequence shown here is derived from an EMBL/GenBank/DDBJ whole genome shotgun (WGS) entry which is preliminary data.</text>
</comment>
<sequence length="61" mass="6430">MHASLAVILAAILLLVAVALIVVAVRRNGWRGTPASLRERVSIYVPISVCVSLAGVLLLSH</sequence>
<evidence type="ECO:0000313" key="2">
    <source>
        <dbReference type="EMBL" id="TDS77699.1"/>
    </source>
</evidence>
<protein>
    <submittedName>
        <fullName evidence="2">Uncharacterized protein</fullName>
    </submittedName>
</protein>
<evidence type="ECO:0000313" key="3">
    <source>
        <dbReference type="Proteomes" id="UP000295344"/>
    </source>
</evidence>
<dbReference type="AlphaFoldDB" id="A0A4R7FMY6"/>
<feature type="transmembrane region" description="Helical" evidence="1">
    <location>
        <begin position="43"/>
        <end position="60"/>
    </location>
</feature>
<dbReference type="EMBL" id="SOAM01000002">
    <property type="protein sequence ID" value="TDS77699.1"/>
    <property type="molecule type" value="Genomic_DNA"/>
</dbReference>
<reference evidence="2 3" key="1">
    <citation type="submission" date="2019-03" db="EMBL/GenBank/DDBJ databases">
        <title>Genomic Encyclopedia of Archaeal and Bacterial Type Strains, Phase II (KMG-II): from individual species to whole genera.</title>
        <authorList>
            <person name="Goeker M."/>
        </authorList>
    </citation>
    <scope>NUCLEOTIDE SEQUENCE [LARGE SCALE GENOMIC DNA]</scope>
    <source>
        <strain evidence="2 3">DSM 24782</strain>
    </source>
</reference>
<organism evidence="2 3">
    <name type="scientific">Amnibacterium kyonggiense</name>
    <dbReference type="NCBI Taxonomy" id="595671"/>
    <lineage>
        <taxon>Bacteria</taxon>
        <taxon>Bacillati</taxon>
        <taxon>Actinomycetota</taxon>
        <taxon>Actinomycetes</taxon>
        <taxon>Micrococcales</taxon>
        <taxon>Microbacteriaceae</taxon>
        <taxon>Amnibacterium</taxon>
    </lineage>
</organism>
<name>A0A4R7FMY6_9MICO</name>
<dbReference type="RefSeq" id="WP_133766737.1">
    <property type="nucleotide sequence ID" value="NZ_BAAARP010000003.1"/>
</dbReference>
<keyword evidence="1" id="KW-1133">Transmembrane helix</keyword>